<reference evidence="8 9" key="1">
    <citation type="journal article" date="2018" name="BMC Genomics">
        <title>The genome of Naegleria lovaniensis, the basis for a comparative approach to unravel pathogenicity factors of the human pathogenic amoeba N. fowleri.</title>
        <authorList>
            <person name="Liechti N."/>
            <person name="Schurch N."/>
            <person name="Bruggmann R."/>
            <person name="Wittwer M."/>
        </authorList>
    </citation>
    <scope>NUCLEOTIDE SEQUENCE [LARGE SCALE GENOMIC DNA]</scope>
    <source>
        <strain evidence="8 9">ATCC 30569</strain>
    </source>
</reference>
<dbReference type="PANTHER" id="PTHR11085:SF6">
    <property type="entry name" value="NAD-DEPENDENT PROTEIN DEACETYLASE SIRTUIN-2"/>
    <property type="match status" value="1"/>
</dbReference>
<dbReference type="InterPro" id="IPR029035">
    <property type="entry name" value="DHS-like_NAD/FAD-binding_dom"/>
</dbReference>
<dbReference type="RefSeq" id="XP_044555951.1">
    <property type="nucleotide sequence ID" value="XM_044693392.1"/>
</dbReference>
<accession>A0AA88KSC7</accession>
<evidence type="ECO:0000256" key="5">
    <source>
        <dbReference type="ARBA" id="ARBA00023027"/>
    </source>
</evidence>
<proteinExistence type="predicted"/>
<evidence type="ECO:0000256" key="3">
    <source>
        <dbReference type="ARBA" id="ARBA00022723"/>
    </source>
</evidence>
<dbReference type="AlphaFoldDB" id="A0AA88KSC7"/>
<dbReference type="GO" id="GO:0017136">
    <property type="term" value="F:histone deacetylase activity, NAD-dependent"/>
    <property type="evidence" value="ECO:0007669"/>
    <property type="project" value="TreeGrafter"/>
</dbReference>
<evidence type="ECO:0000259" key="7">
    <source>
        <dbReference type="PROSITE" id="PS50305"/>
    </source>
</evidence>
<sequence>MNKLVQSLAIHTNQKSCGGVLLKLFHHHHNGRVQKNYDFQQFNFLSPNITRKYSSIVHINNNEEINDNDDDNDMGYSKLENQSRIIEKVSLSERLKQRALENQLSLEEAINISTKLISGKKSIVAMIGPVASTQSKLPKDIFEKATSQYYQQNNALTSHVYGDLHILYNIDNKATTNTPMTAEDNIHEAIQVEPQKPNSRRSMEALQLQDFKENTVDDLFNWAQYMSNPAPTLHYLQKLRNTFNKAYNKGTMIHDFLLKLKKENKLLRVYTENIDGLEQKMLGDDIVVNCLGILNGFHCDVCGKEFDFTSGLAQFPNKDSPDRNVRKGKCEMMSKKECGLLPNIILENDSFPKVVRENGERDISEQCDMIIVIGTPSSRQPLSGLMRMVSQNKNVSTLWILPMVLLEAYRDIDIPRPLQEFATHTSSRNNVIVLPDAVTIESFVSKIQAKLQE</sequence>
<evidence type="ECO:0000256" key="4">
    <source>
        <dbReference type="ARBA" id="ARBA00022833"/>
    </source>
</evidence>
<evidence type="ECO:0000313" key="8">
    <source>
        <dbReference type="EMBL" id="KAG2394057.1"/>
    </source>
</evidence>
<dbReference type="Proteomes" id="UP000816034">
    <property type="component" value="Unassembled WGS sequence"/>
</dbReference>
<organism evidence="8 9">
    <name type="scientific">Naegleria lovaniensis</name>
    <name type="common">Amoeba</name>
    <dbReference type="NCBI Taxonomy" id="51637"/>
    <lineage>
        <taxon>Eukaryota</taxon>
        <taxon>Discoba</taxon>
        <taxon>Heterolobosea</taxon>
        <taxon>Tetramitia</taxon>
        <taxon>Eutetramitia</taxon>
        <taxon>Vahlkampfiidae</taxon>
        <taxon>Naegleria</taxon>
    </lineage>
</organism>
<dbReference type="SUPFAM" id="SSF52467">
    <property type="entry name" value="DHS-like NAD/FAD-binding domain"/>
    <property type="match status" value="1"/>
</dbReference>
<dbReference type="PANTHER" id="PTHR11085">
    <property type="entry name" value="NAD-DEPENDENT PROTEIN DEACYLASE SIRTUIN-5, MITOCHONDRIAL-RELATED"/>
    <property type="match status" value="1"/>
</dbReference>
<feature type="domain" description="Deacetylase sirtuin-type" evidence="7">
    <location>
        <begin position="99"/>
        <end position="450"/>
    </location>
</feature>
<dbReference type="Pfam" id="PF02146">
    <property type="entry name" value="SIR2"/>
    <property type="match status" value="1"/>
</dbReference>
<dbReference type="GO" id="GO:0046872">
    <property type="term" value="F:metal ion binding"/>
    <property type="evidence" value="ECO:0007669"/>
    <property type="project" value="UniProtKB-KW"/>
</dbReference>
<dbReference type="InterPro" id="IPR026591">
    <property type="entry name" value="Sirtuin_cat_small_dom_sf"/>
</dbReference>
<comment type="cofactor">
    <cofactor evidence="1">
        <name>Zn(2+)</name>
        <dbReference type="ChEBI" id="CHEBI:29105"/>
    </cofactor>
</comment>
<dbReference type="InterPro" id="IPR050134">
    <property type="entry name" value="NAD-dep_sirtuin_deacylases"/>
</dbReference>
<dbReference type="PROSITE" id="PS50305">
    <property type="entry name" value="SIRTUIN"/>
    <property type="match status" value="1"/>
</dbReference>
<dbReference type="Gene3D" id="3.40.50.1220">
    <property type="entry name" value="TPP-binding domain"/>
    <property type="match status" value="1"/>
</dbReference>
<comment type="caution">
    <text evidence="8">The sequence shown here is derived from an EMBL/GenBank/DDBJ whole genome shotgun (WGS) entry which is preliminary data.</text>
</comment>
<evidence type="ECO:0000256" key="6">
    <source>
        <dbReference type="PROSITE-ProRule" id="PRU00236"/>
    </source>
</evidence>
<evidence type="ECO:0000256" key="2">
    <source>
        <dbReference type="ARBA" id="ARBA00022679"/>
    </source>
</evidence>
<keyword evidence="4" id="KW-0862">Zinc</keyword>
<dbReference type="InterPro" id="IPR003000">
    <property type="entry name" value="Sirtuin"/>
</dbReference>
<gene>
    <name evidence="8" type="ORF">C9374_003821</name>
</gene>
<evidence type="ECO:0000313" key="9">
    <source>
        <dbReference type="Proteomes" id="UP000816034"/>
    </source>
</evidence>
<name>A0AA88KSC7_NAELO</name>
<keyword evidence="3" id="KW-0479">Metal-binding</keyword>
<dbReference type="GO" id="GO:0070403">
    <property type="term" value="F:NAD+ binding"/>
    <property type="evidence" value="ECO:0007669"/>
    <property type="project" value="InterPro"/>
</dbReference>
<dbReference type="EMBL" id="PYSW02000001">
    <property type="protein sequence ID" value="KAG2394057.1"/>
    <property type="molecule type" value="Genomic_DNA"/>
</dbReference>
<evidence type="ECO:0000256" key="1">
    <source>
        <dbReference type="ARBA" id="ARBA00001947"/>
    </source>
</evidence>
<comment type="caution">
    <text evidence="6">Lacks conserved residue(s) required for the propagation of feature annotation.</text>
</comment>
<dbReference type="GeneID" id="68096276"/>
<keyword evidence="9" id="KW-1185">Reference proteome</keyword>
<dbReference type="InterPro" id="IPR026590">
    <property type="entry name" value="Ssirtuin_cat_dom"/>
</dbReference>
<keyword evidence="5" id="KW-0520">NAD</keyword>
<dbReference type="Gene3D" id="3.30.1600.10">
    <property type="entry name" value="SIR2/SIRT2 'Small Domain"/>
    <property type="match status" value="1"/>
</dbReference>
<keyword evidence="2" id="KW-0808">Transferase</keyword>
<dbReference type="GO" id="GO:0005634">
    <property type="term" value="C:nucleus"/>
    <property type="evidence" value="ECO:0007669"/>
    <property type="project" value="TreeGrafter"/>
</dbReference>
<protein>
    <recommendedName>
        <fullName evidence="7">Deacetylase sirtuin-type domain-containing protein</fullName>
    </recommendedName>
</protein>